<dbReference type="Proteomes" id="UP001235664">
    <property type="component" value="Unassembled WGS sequence"/>
</dbReference>
<dbReference type="Pfam" id="PF01963">
    <property type="entry name" value="TraB_PrgY_gumN"/>
    <property type="match status" value="1"/>
</dbReference>
<dbReference type="PROSITE" id="PS51257">
    <property type="entry name" value="PROKAR_LIPOPROTEIN"/>
    <property type="match status" value="1"/>
</dbReference>
<evidence type="ECO:0000313" key="1">
    <source>
        <dbReference type="EMBL" id="MDP4539282.1"/>
    </source>
</evidence>
<dbReference type="RefSeq" id="WP_305929418.1">
    <property type="nucleotide sequence ID" value="NZ_JAVAIL010000002.1"/>
</dbReference>
<dbReference type="EMBL" id="JAVAIL010000002">
    <property type="protein sequence ID" value="MDP4539282.1"/>
    <property type="molecule type" value="Genomic_DNA"/>
</dbReference>
<proteinExistence type="predicted"/>
<organism evidence="1 2">
    <name type="scientific">Qipengyuania benthica</name>
    <dbReference type="NCBI Taxonomy" id="3067651"/>
    <lineage>
        <taxon>Bacteria</taxon>
        <taxon>Pseudomonadati</taxon>
        <taxon>Pseudomonadota</taxon>
        <taxon>Alphaproteobacteria</taxon>
        <taxon>Sphingomonadales</taxon>
        <taxon>Erythrobacteraceae</taxon>
        <taxon>Qipengyuania</taxon>
    </lineage>
</organism>
<dbReference type="PANTHER" id="PTHR40590">
    <property type="entry name" value="CYTOPLASMIC PROTEIN-RELATED"/>
    <property type="match status" value="1"/>
</dbReference>
<comment type="caution">
    <text evidence="1">The sequence shown here is derived from an EMBL/GenBank/DDBJ whole genome shotgun (WGS) entry which is preliminary data.</text>
</comment>
<reference evidence="1 2" key="1">
    <citation type="submission" date="2023-08" db="EMBL/GenBank/DDBJ databases">
        <title>genomic of DY56.</title>
        <authorList>
            <person name="Wang Y."/>
        </authorList>
    </citation>
    <scope>NUCLEOTIDE SEQUENCE [LARGE SCALE GENOMIC DNA]</scope>
    <source>
        <strain evidence="1 2">DY56-A-20</strain>
    </source>
</reference>
<keyword evidence="2" id="KW-1185">Reference proteome</keyword>
<gene>
    <name evidence="1" type="ORF">Q9K01_06570</name>
</gene>
<evidence type="ECO:0000313" key="2">
    <source>
        <dbReference type="Proteomes" id="UP001235664"/>
    </source>
</evidence>
<accession>A0ABT9H7J2</accession>
<dbReference type="PANTHER" id="PTHR40590:SF1">
    <property type="entry name" value="CYTOPLASMIC PROTEIN"/>
    <property type="match status" value="1"/>
</dbReference>
<dbReference type="CDD" id="cd14789">
    <property type="entry name" value="Tiki"/>
    <property type="match status" value="1"/>
</dbReference>
<dbReference type="InterPro" id="IPR047111">
    <property type="entry name" value="YbaP-like"/>
</dbReference>
<name>A0ABT9H7J2_9SPHN</name>
<dbReference type="InterPro" id="IPR002816">
    <property type="entry name" value="TraB/PrgY/GumN_fam"/>
</dbReference>
<protein>
    <submittedName>
        <fullName evidence="1">TraB/GumN family protein</fullName>
    </submittedName>
</protein>
<sequence length="301" mass="32304">MNLRLSLTGLLGALLLAGCSDRPGEPASEPASYPVLWELTNAEGEIEGWLFGTIHALPDGVQWRSAVLDEAVAAADVLAVEVAALDDGVKLGELFTRLAFDGSSGASGPPGPLAARVDPALAEQYQELLTTAKVRRSHFDAMETWAAALTLAQVAQQAKAENGVDRALIRDFAGREIVEFEGAETQLRIFDDLPETEQRDLLNAVIGETEDYERDIGKLARVWQAGDAEQLSELTGEGILADPELYEALLAGRNRAWAAQLENLLSARAKPFVAVGAAHMFGADGLPALMEARGYTVRRIQ</sequence>